<dbReference type="Proteomes" id="UP001153076">
    <property type="component" value="Unassembled WGS sequence"/>
</dbReference>
<accession>A0A9Q1QIS0</accession>
<evidence type="ECO:0000313" key="1">
    <source>
        <dbReference type="EMBL" id="KAJ8441765.1"/>
    </source>
</evidence>
<reference evidence="1" key="1">
    <citation type="submission" date="2022-04" db="EMBL/GenBank/DDBJ databases">
        <title>Carnegiea gigantea Genome sequencing and assembly v2.</title>
        <authorList>
            <person name="Copetti D."/>
            <person name="Sanderson M.J."/>
            <person name="Burquez A."/>
            <person name="Wojciechowski M.F."/>
        </authorList>
    </citation>
    <scope>NUCLEOTIDE SEQUENCE</scope>
    <source>
        <strain evidence="1">SGP5-SGP5p</strain>
        <tissue evidence="1">Aerial part</tissue>
    </source>
</reference>
<keyword evidence="2" id="KW-1185">Reference proteome</keyword>
<organism evidence="1 2">
    <name type="scientific">Carnegiea gigantea</name>
    <dbReference type="NCBI Taxonomy" id="171969"/>
    <lineage>
        <taxon>Eukaryota</taxon>
        <taxon>Viridiplantae</taxon>
        <taxon>Streptophyta</taxon>
        <taxon>Embryophyta</taxon>
        <taxon>Tracheophyta</taxon>
        <taxon>Spermatophyta</taxon>
        <taxon>Magnoliopsida</taxon>
        <taxon>eudicotyledons</taxon>
        <taxon>Gunneridae</taxon>
        <taxon>Pentapetalae</taxon>
        <taxon>Caryophyllales</taxon>
        <taxon>Cactineae</taxon>
        <taxon>Cactaceae</taxon>
        <taxon>Cactoideae</taxon>
        <taxon>Echinocereeae</taxon>
        <taxon>Carnegiea</taxon>
    </lineage>
</organism>
<gene>
    <name evidence="1" type="ORF">Cgig2_009011</name>
</gene>
<sequence>MLDVSFSVVSNEVQDGDFGIILPHGSLLMISTLEGQRCYRPFGYIAYLMRFFSVLKAENLNIEYVEKPTWEETSALYCMEIVMWSLRGLNDPPKHPEVSKCLSWKPHMDASVSFGNLIWMLLHYWRLIATASEREKKTRIEDWEPVRSDACMSSISKFEDFLHASSLSGISQKSEQNFLELQDSGTSDDLRNFNLSIRETEALECYLIISVPYTRLLASGLYYQMRI</sequence>
<name>A0A9Q1QIS0_9CARY</name>
<protein>
    <submittedName>
        <fullName evidence="1">Uncharacterized protein</fullName>
    </submittedName>
</protein>
<comment type="caution">
    <text evidence="1">The sequence shown here is derived from an EMBL/GenBank/DDBJ whole genome shotgun (WGS) entry which is preliminary data.</text>
</comment>
<dbReference type="AlphaFoldDB" id="A0A9Q1QIS0"/>
<evidence type="ECO:0000313" key="2">
    <source>
        <dbReference type="Proteomes" id="UP001153076"/>
    </source>
</evidence>
<proteinExistence type="predicted"/>
<dbReference type="EMBL" id="JAKOGI010000154">
    <property type="protein sequence ID" value="KAJ8441765.1"/>
    <property type="molecule type" value="Genomic_DNA"/>
</dbReference>